<protein>
    <submittedName>
        <fullName evidence="1">Uncharacterized protein</fullName>
    </submittedName>
</protein>
<name>A0A481Z7C1_9VIRU</name>
<evidence type="ECO:0000313" key="1">
    <source>
        <dbReference type="EMBL" id="QBK91302.1"/>
    </source>
</evidence>
<reference evidence="1" key="1">
    <citation type="journal article" date="2019" name="MBio">
        <title>Virus Genomes from Deep Sea Sediments Expand the Ocean Megavirome and Support Independent Origins of Viral Gigantism.</title>
        <authorList>
            <person name="Backstrom D."/>
            <person name="Yutin N."/>
            <person name="Jorgensen S.L."/>
            <person name="Dharamshi J."/>
            <person name="Homa F."/>
            <person name="Zaremba-Niedwiedzka K."/>
            <person name="Spang A."/>
            <person name="Wolf Y.I."/>
            <person name="Koonin E.V."/>
            <person name="Ettema T.J."/>
        </authorList>
    </citation>
    <scope>NUCLEOTIDE SEQUENCE</scope>
</reference>
<dbReference type="EMBL" id="MK500522">
    <property type="protein sequence ID" value="QBK91302.1"/>
    <property type="molecule type" value="Genomic_DNA"/>
</dbReference>
<organism evidence="1">
    <name type="scientific">Pithovirus LCPAC202</name>
    <dbReference type="NCBI Taxonomy" id="2506592"/>
    <lineage>
        <taxon>Viruses</taxon>
        <taxon>Pithoviruses</taxon>
    </lineage>
</organism>
<proteinExistence type="predicted"/>
<gene>
    <name evidence="1" type="ORF">LCPAC202_02760</name>
</gene>
<accession>A0A481Z7C1</accession>
<sequence>MDQTEEKPKINNSKFSDPDGYVLVVVDDTPYNEGVEYWFDSDLQELINFVIEEWDWMETSETCFGTFKYGQTAYIIEGILPMEDEETFGSPDPELYPSIDTDDTYESVYFCLSCERFQSSSGKCPNCQSKLYLAVDDKISLI</sequence>